<comment type="subcellular location">
    <subcellularLocation>
        <location evidence="2">Cell membrane</location>
        <topology evidence="2">Single-pass type II membrane protein</topology>
    </subcellularLocation>
</comment>
<dbReference type="InterPro" id="IPR050732">
    <property type="entry name" value="Beta-glucan_modifiers"/>
</dbReference>
<keyword evidence="7 16" id="KW-0472">Membrane</keyword>
<evidence type="ECO:0000313" key="17">
    <source>
        <dbReference type="EMBL" id="KAK9708031.1"/>
    </source>
</evidence>
<dbReference type="EC" id="3.2.1.39" evidence="4"/>
<keyword evidence="16" id="KW-1133">Transmembrane helix</keyword>
<keyword evidence="16" id="KW-0812">Transmembrane</keyword>
<evidence type="ECO:0000256" key="7">
    <source>
        <dbReference type="ARBA" id="ARBA00023136"/>
    </source>
</evidence>
<dbReference type="SUPFAM" id="SSF51445">
    <property type="entry name" value="(Trans)glycosidases"/>
    <property type="match status" value="1"/>
</dbReference>
<keyword evidence="9" id="KW-0119">Carbohydrate metabolism</keyword>
<feature type="region of interest" description="Disordered" evidence="15">
    <location>
        <begin position="1"/>
        <end position="40"/>
    </location>
</feature>
<protein>
    <recommendedName>
        <fullName evidence="4">glucan endo-1,3-beta-D-glucosidase</fullName>
        <ecNumber evidence="4">3.2.1.39</ecNumber>
    </recommendedName>
    <alternativeName>
        <fullName evidence="14">Endo-1,3-beta-glucanase btgC</fullName>
    </alternativeName>
    <alternativeName>
        <fullName evidence="13">Laminarinase btgC</fullName>
    </alternativeName>
</protein>
<reference evidence="17 18" key="1">
    <citation type="submission" date="2023-04" db="EMBL/GenBank/DDBJ databases">
        <title>Genome of Basidiobolus ranarum AG-B5.</title>
        <authorList>
            <person name="Stajich J.E."/>
            <person name="Carter-House D."/>
            <person name="Gryganskyi A."/>
        </authorList>
    </citation>
    <scope>NUCLEOTIDE SEQUENCE [LARGE SCALE GENOMIC DNA]</scope>
    <source>
        <strain evidence="17 18">AG-B5</strain>
    </source>
</reference>
<dbReference type="EMBL" id="JASJQH010007512">
    <property type="protein sequence ID" value="KAK9708031.1"/>
    <property type="molecule type" value="Genomic_DNA"/>
</dbReference>
<dbReference type="PANTHER" id="PTHR16631:SF17">
    <property type="entry name" value="GLUCAN ENDO-1,3-BETA-GLUCOSIDASE BTGC"/>
    <property type="match status" value="1"/>
</dbReference>
<comment type="function">
    <text evidence="12">Glucanases play a role in cell expansion during growth, in cell-cell fusion during mating, and in spore release during sporulation. This enzyme may be involved in beta-glucan degradation. Active on laminarin and lichenan.</text>
</comment>
<evidence type="ECO:0000256" key="12">
    <source>
        <dbReference type="ARBA" id="ARBA00037649"/>
    </source>
</evidence>
<keyword evidence="18" id="KW-1185">Reference proteome</keyword>
<evidence type="ECO:0000256" key="5">
    <source>
        <dbReference type="ARBA" id="ARBA00022475"/>
    </source>
</evidence>
<feature type="compositionally biased region" description="Basic and acidic residues" evidence="15">
    <location>
        <begin position="1"/>
        <end position="10"/>
    </location>
</feature>
<evidence type="ECO:0000256" key="14">
    <source>
        <dbReference type="ARBA" id="ARBA00043078"/>
    </source>
</evidence>
<evidence type="ECO:0000256" key="3">
    <source>
        <dbReference type="ARBA" id="ARBA00008773"/>
    </source>
</evidence>
<evidence type="ECO:0000313" key="18">
    <source>
        <dbReference type="Proteomes" id="UP001479436"/>
    </source>
</evidence>
<evidence type="ECO:0000256" key="6">
    <source>
        <dbReference type="ARBA" id="ARBA00022801"/>
    </source>
</evidence>
<dbReference type="PANTHER" id="PTHR16631">
    <property type="entry name" value="GLUCAN 1,3-BETA-GLUCOSIDASE"/>
    <property type="match status" value="1"/>
</dbReference>
<proteinExistence type="inferred from homology"/>
<evidence type="ECO:0000256" key="1">
    <source>
        <dbReference type="ARBA" id="ARBA00000382"/>
    </source>
</evidence>
<comment type="similarity">
    <text evidence="3">Belongs to the glycosyl hydrolase 17 family.</text>
</comment>
<sequence length="247" mass="28364">MSQRNHDYLPEPRPAYTNYNNTTNPSRAYEPSPTTTKIQPYNNGNYQMKFSDPANEGQGNFHRFVRSVRSTKKNRTCFFVGLFVFLVILGGAIAAAVILIPKSRNNKTIHYETDADGYIKWEKDPSLVRSFYGIGYTSENAQYPYCSVTENDVIEDVKVLSQLTHRIRLYGMDCGQAEFTLSAVKRLKTDTKVTLTIWVDKDEVTFKRQYDEFFRVLKKYGTDYIDAVSVGSYASQKFGIHYSCVIH</sequence>
<evidence type="ECO:0000256" key="9">
    <source>
        <dbReference type="ARBA" id="ARBA00023277"/>
    </source>
</evidence>
<evidence type="ECO:0000256" key="11">
    <source>
        <dbReference type="ARBA" id="ARBA00023326"/>
    </source>
</evidence>
<keyword evidence="11" id="KW-0624">Polysaccharide degradation</keyword>
<organism evidence="17 18">
    <name type="scientific">Basidiobolus ranarum</name>
    <dbReference type="NCBI Taxonomy" id="34480"/>
    <lineage>
        <taxon>Eukaryota</taxon>
        <taxon>Fungi</taxon>
        <taxon>Fungi incertae sedis</taxon>
        <taxon>Zoopagomycota</taxon>
        <taxon>Entomophthoromycotina</taxon>
        <taxon>Basidiobolomycetes</taxon>
        <taxon>Basidiobolales</taxon>
        <taxon>Basidiobolaceae</taxon>
        <taxon>Basidiobolus</taxon>
    </lineage>
</organism>
<evidence type="ECO:0000256" key="13">
    <source>
        <dbReference type="ARBA" id="ARBA00042373"/>
    </source>
</evidence>
<keyword evidence="5" id="KW-1003">Cell membrane</keyword>
<dbReference type="Proteomes" id="UP001479436">
    <property type="component" value="Unassembled WGS sequence"/>
</dbReference>
<accession>A0ABR2VWJ7</accession>
<dbReference type="InterPro" id="IPR017853">
    <property type="entry name" value="GH"/>
</dbReference>
<name>A0ABR2VWJ7_9FUNG</name>
<evidence type="ECO:0000256" key="15">
    <source>
        <dbReference type="SAM" id="MobiDB-lite"/>
    </source>
</evidence>
<evidence type="ECO:0000256" key="4">
    <source>
        <dbReference type="ARBA" id="ARBA00012780"/>
    </source>
</evidence>
<comment type="caution">
    <text evidence="17">The sequence shown here is derived from an EMBL/GenBank/DDBJ whole genome shotgun (WGS) entry which is preliminary data.</text>
</comment>
<comment type="catalytic activity">
    <reaction evidence="1">
        <text>Hydrolysis of (1-&gt;3)-beta-D-glucosidic linkages in (1-&gt;3)-beta-D-glucans.</text>
        <dbReference type="EC" id="3.2.1.39"/>
    </reaction>
</comment>
<evidence type="ECO:0000256" key="8">
    <source>
        <dbReference type="ARBA" id="ARBA00023180"/>
    </source>
</evidence>
<evidence type="ECO:0000256" key="10">
    <source>
        <dbReference type="ARBA" id="ARBA00023316"/>
    </source>
</evidence>
<gene>
    <name evidence="17" type="ORF">K7432_009852</name>
</gene>
<keyword evidence="6" id="KW-0378">Hydrolase</keyword>
<keyword evidence="8" id="KW-0325">Glycoprotein</keyword>
<keyword evidence="10" id="KW-0961">Cell wall biogenesis/degradation</keyword>
<evidence type="ECO:0000256" key="2">
    <source>
        <dbReference type="ARBA" id="ARBA00004401"/>
    </source>
</evidence>
<evidence type="ECO:0000256" key="16">
    <source>
        <dbReference type="SAM" id="Phobius"/>
    </source>
</evidence>
<feature type="transmembrane region" description="Helical" evidence="16">
    <location>
        <begin position="76"/>
        <end position="100"/>
    </location>
</feature>